<protein>
    <submittedName>
        <fullName evidence="5">Aldo/keto reductase</fullName>
    </submittedName>
</protein>
<dbReference type="Pfam" id="PF00248">
    <property type="entry name" value="Aldo_ket_red"/>
    <property type="match status" value="1"/>
</dbReference>
<reference evidence="5 6" key="1">
    <citation type="journal article" date="2016" name="Nat. Commun.">
        <title>Thousands of microbial genomes shed light on interconnected biogeochemical processes in an aquifer system.</title>
        <authorList>
            <person name="Anantharaman K."/>
            <person name="Brown C.T."/>
            <person name="Hug L.A."/>
            <person name="Sharon I."/>
            <person name="Castelle C.J."/>
            <person name="Probst A.J."/>
            <person name="Thomas B.C."/>
            <person name="Singh A."/>
            <person name="Wilkins M.J."/>
            <person name="Karaoz U."/>
            <person name="Brodie E.L."/>
            <person name="Williams K.H."/>
            <person name="Hubbard S.S."/>
            <person name="Banfield J.F."/>
        </authorList>
    </citation>
    <scope>NUCLEOTIDE SEQUENCE [LARGE SCALE GENOMIC DNA]</scope>
</reference>
<accession>A0A1F4UDE8</accession>
<dbReference type="EMBL" id="MEUM01000044">
    <property type="protein sequence ID" value="OGC42937.1"/>
    <property type="molecule type" value="Genomic_DNA"/>
</dbReference>
<dbReference type="InterPro" id="IPR053135">
    <property type="entry name" value="AKR2_Oxidoreductase"/>
</dbReference>
<dbReference type="InterPro" id="IPR017900">
    <property type="entry name" value="4Fe4S_Fe_S_CS"/>
</dbReference>
<feature type="domain" description="4Fe-4S ferredoxin-type" evidence="4">
    <location>
        <begin position="340"/>
        <end position="371"/>
    </location>
</feature>
<dbReference type="Proteomes" id="UP000177025">
    <property type="component" value="Unassembled WGS sequence"/>
</dbReference>
<proteinExistence type="predicted"/>
<dbReference type="PANTHER" id="PTHR43312:SF2">
    <property type="entry name" value="OXIDOREDUCTASE"/>
    <property type="match status" value="1"/>
</dbReference>
<evidence type="ECO:0000256" key="3">
    <source>
        <dbReference type="ARBA" id="ARBA00023014"/>
    </source>
</evidence>
<keyword evidence="3" id="KW-0411">Iron-sulfur</keyword>
<dbReference type="GO" id="GO:0046872">
    <property type="term" value="F:metal ion binding"/>
    <property type="evidence" value="ECO:0007669"/>
    <property type="project" value="UniProtKB-KW"/>
</dbReference>
<dbReference type="SUPFAM" id="SSF46548">
    <property type="entry name" value="alpha-helical ferredoxin"/>
    <property type="match status" value="1"/>
</dbReference>
<keyword evidence="1" id="KW-0479">Metal-binding</keyword>
<dbReference type="InterPro" id="IPR036812">
    <property type="entry name" value="NAD(P)_OxRdtase_dom_sf"/>
</dbReference>
<name>A0A1F4UDE8_UNCW3</name>
<dbReference type="Gene3D" id="3.20.20.100">
    <property type="entry name" value="NADP-dependent oxidoreductase domain"/>
    <property type="match status" value="1"/>
</dbReference>
<dbReference type="Pfam" id="PF13187">
    <property type="entry name" value="Fer4_9"/>
    <property type="match status" value="1"/>
</dbReference>
<dbReference type="PANTHER" id="PTHR43312">
    <property type="entry name" value="D-THREO-ALDOSE 1-DEHYDROGENASE"/>
    <property type="match status" value="1"/>
</dbReference>
<keyword evidence="2" id="KW-0408">Iron</keyword>
<evidence type="ECO:0000259" key="4">
    <source>
        <dbReference type="PROSITE" id="PS51379"/>
    </source>
</evidence>
<gene>
    <name evidence="5" type="ORF">A2Y85_00835</name>
</gene>
<evidence type="ECO:0000313" key="6">
    <source>
        <dbReference type="Proteomes" id="UP000177025"/>
    </source>
</evidence>
<comment type="caution">
    <text evidence="5">The sequence shown here is derived from an EMBL/GenBank/DDBJ whole genome shotgun (WGS) entry which is preliminary data.</text>
</comment>
<dbReference type="CDD" id="cd19096">
    <property type="entry name" value="AKR_Fe-S_oxidoreductase"/>
    <property type="match status" value="1"/>
</dbReference>
<organism evidence="5 6">
    <name type="scientific">candidate division WOR-3 bacterium RBG_13_43_14</name>
    <dbReference type="NCBI Taxonomy" id="1802590"/>
    <lineage>
        <taxon>Bacteria</taxon>
        <taxon>Bacteria division WOR-3</taxon>
    </lineage>
</organism>
<dbReference type="InterPro" id="IPR017896">
    <property type="entry name" value="4Fe4S_Fe-S-bd"/>
</dbReference>
<evidence type="ECO:0000313" key="5">
    <source>
        <dbReference type="EMBL" id="OGC42937.1"/>
    </source>
</evidence>
<evidence type="ECO:0000256" key="1">
    <source>
        <dbReference type="ARBA" id="ARBA00022723"/>
    </source>
</evidence>
<evidence type="ECO:0000256" key="2">
    <source>
        <dbReference type="ARBA" id="ARBA00023004"/>
    </source>
</evidence>
<dbReference type="GO" id="GO:0051536">
    <property type="term" value="F:iron-sulfur cluster binding"/>
    <property type="evidence" value="ECO:0007669"/>
    <property type="project" value="UniProtKB-KW"/>
</dbReference>
<dbReference type="AlphaFoldDB" id="A0A1F4UDE8"/>
<dbReference type="PROSITE" id="PS00198">
    <property type="entry name" value="4FE4S_FER_1"/>
    <property type="match status" value="1"/>
</dbReference>
<sequence>MIYRELGRTGVKLSRLGFGCMRFPLRDIYDPTSIDETPSIKLLEHAIEQGINYFDNAWPYHREKSEEFTGRALKTFRDTIYLATKLPVWMVKEKSDAEKYFNEQRKRLQTDVIDMYLLHSMAKRSWQTVKDNDILSFLDRIRSEGKIRYVGFSFHDNVGLFKEIIDAYPWDFCQIQLNYVDTEYQAGVEGLEYASSKGLGIVVMEPLRGGKLSRQLPEGVQQLINKIDPEPTPTEFSLKFLFNRTEINCVLSGMSSMEQLIENIKIASNDHVNTLSQNDLQIYKEARRIYQSRTKVNCTACEYCMPCPKKIPIPFLLELYNDVFIYNALDNSKKIYKVFIKPESRAGNCFGCQECEEKCPQKIAVATVMQDIERLLSDQ</sequence>
<dbReference type="SUPFAM" id="SSF51430">
    <property type="entry name" value="NAD(P)-linked oxidoreductase"/>
    <property type="match status" value="1"/>
</dbReference>
<dbReference type="PROSITE" id="PS51379">
    <property type="entry name" value="4FE4S_FER_2"/>
    <property type="match status" value="1"/>
</dbReference>
<dbReference type="InterPro" id="IPR023210">
    <property type="entry name" value="NADP_OxRdtase_dom"/>
</dbReference>